<protein>
    <submittedName>
        <fullName evidence="2">Uncharacterized protein</fullName>
    </submittedName>
</protein>
<proteinExistence type="predicted"/>
<dbReference type="Proteomes" id="UP000237105">
    <property type="component" value="Unassembled WGS sequence"/>
</dbReference>
<evidence type="ECO:0000256" key="1">
    <source>
        <dbReference type="SAM" id="Phobius"/>
    </source>
</evidence>
<keyword evidence="1" id="KW-0472">Membrane</keyword>
<evidence type="ECO:0000313" key="3">
    <source>
        <dbReference type="Proteomes" id="UP000237105"/>
    </source>
</evidence>
<comment type="caution">
    <text evidence="2">The sequence shown here is derived from an EMBL/GenBank/DDBJ whole genome shotgun (WGS) entry which is preliminary data.</text>
</comment>
<accession>A0A2P5CIJ6</accession>
<dbReference type="EMBL" id="JXTB01000126">
    <property type="protein sequence ID" value="PON60876.1"/>
    <property type="molecule type" value="Genomic_DNA"/>
</dbReference>
<organism evidence="2 3">
    <name type="scientific">Parasponia andersonii</name>
    <name type="common">Sponia andersonii</name>
    <dbReference type="NCBI Taxonomy" id="3476"/>
    <lineage>
        <taxon>Eukaryota</taxon>
        <taxon>Viridiplantae</taxon>
        <taxon>Streptophyta</taxon>
        <taxon>Embryophyta</taxon>
        <taxon>Tracheophyta</taxon>
        <taxon>Spermatophyta</taxon>
        <taxon>Magnoliopsida</taxon>
        <taxon>eudicotyledons</taxon>
        <taxon>Gunneridae</taxon>
        <taxon>Pentapetalae</taxon>
        <taxon>rosids</taxon>
        <taxon>fabids</taxon>
        <taxon>Rosales</taxon>
        <taxon>Cannabaceae</taxon>
        <taxon>Parasponia</taxon>
    </lineage>
</organism>
<feature type="transmembrane region" description="Helical" evidence="1">
    <location>
        <begin position="38"/>
        <end position="56"/>
    </location>
</feature>
<keyword evidence="1" id="KW-0812">Transmembrane</keyword>
<gene>
    <name evidence="2" type="ORF">PanWU01x14_150050</name>
</gene>
<sequence>MRTNLDLHAQFMFKVLDSSIVPHETTAHLNLPVSCADLIFLSNLLIFIGLSNFPIVSNR</sequence>
<reference evidence="3" key="1">
    <citation type="submission" date="2016-06" db="EMBL/GenBank/DDBJ databases">
        <title>Parallel loss of symbiosis genes in relatives of nitrogen-fixing non-legume Parasponia.</title>
        <authorList>
            <person name="Van Velzen R."/>
            <person name="Holmer R."/>
            <person name="Bu F."/>
            <person name="Rutten L."/>
            <person name="Van Zeijl A."/>
            <person name="Liu W."/>
            <person name="Santuari L."/>
            <person name="Cao Q."/>
            <person name="Sharma T."/>
            <person name="Shen D."/>
            <person name="Roswanjaya Y."/>
            <person name="Wardhani T."/>
            <person name="Kalhor M.S."/>
            <person name="Jansen J."/>
            <person name="Van den Hoogen J."/>
            <person name="Gungor B."/>
            <person name="Hartog M."/>
            <person name="Hontelez J."/>
            <person name="Verver J."/>
            <person name="Yang W.-C."/>
            <person name="Schijlen E."/>
            <person name="Repin R."/>
            <person name="Schilthuizen M."/>
            <person name="Schranz E."/>
            <person name="Heidstra R."/>
            <person name="Miyata K."/>
            <person name="Fedorova E."/>
            <person name="Kohlen W."/>
            <person name="Bisseling T."/>
            <person name="Smit S."/>
            <person name="Geurts R."/>
        </authorList>
    </citation>
    <scope>NUCLEOTIDE SEQUENCE [LARGE SCALE GENOMIC DNA]</scope>
    <source>
        <strain evidence="3">cv. WU1-14</strain>
    </source>
</reference>
<name>A0A2P5CIJ6_PARAD</name>
<keyword evidence="1" id="KW-1133">Transmembrane helix</keyword>
<evidence type="ECO:0000313" key="2">
    <source>
        <dbReference type="EMBL" id="PON60876.1"/>
    </source>
</evidence>
<dbReference type="AlphaFoldDB" id="A0A2P5CIJ6"/>
<keyword evidence="3" id="KW-1185">Reference proteome</keyword>